<dbReference type="RefSeq" id="WP_380579501.1">
    <property type="nucleotide sequence ID" value="NZ_JBHSQJ010000010.1"/>
</dbReference>
<gene>
    <name evidence="1" type="ORF">ACFP3V_03360</name>
</gene>
<dbReference type="EMBL" id="JBHSQJ010000010">
    <property type="protein sequence ID" value="MFC5906262.1"/>
    <property type="molecule type" value="Genomic_DNA"/>
</dbReference>
<protein>
    <submittedName>
        <fullName evidence="1">Uncharacterized protein</fullName>
    </submittedName>
</protein>
<comment type="caution">
    <text evidence="1">The sequence shown here is derived from an EMBL/GenBank/DDBJ whole genome shotgun (WGS) entry which is preliminary data.</text>
</comment>
<name>A0ABW1FYE7_9ACTN</name>
<evidence type="ECO:0000313" key="1">
    <source>
        <dbReference type="EMBL" id="MFC5906262.1"/>
    </source>
</evidence>
<evidence type="ECO:0000313" key="2">
    <source>
        <dbReference type="Proteomes" id="UP001596174"/>
    </source>
</evidence>
<keyword evidence="2" id="KW-1185">Reference proteome</keyword>
<sequence length="40" mass="4614">MRHNLVHLTADQQIGSHAEPDLDVLLLPLPPIRRARRARH</sequence>
<organism evidence="1 2">
    <name type="scientific">Streptacidiphilus monticola</name>
    <dbReference type="NCBI Taxonomy" id="2161674"/>
    <lineage>
        <taxon>Bacteria</taxon>
        <taxon>Bacillati</taxon>
        <taxon>Actinomycetota</taxon>
        <taxon>Actinomycetes</taxon>
        <taxon>Kitasatosporales</taxon>
        <taxon>Streptomycetaceae</taxon>
        <taxon>Streptacidiphilus</taxon>
    </lineage>
</organism>
<dbReference type="Proteomes" id="UP001596174">
    <property type="component" value="Unassembled WGS sequence"/>
</dbReference>
<proteinExistence type="predicted"/>
<reference evidence="2" key="1">
    <citation type="journal article" date="2019" name="Int. J. Syst. Evol. Microbiol.">
        <title>The Global Catalogue of Microorganisms (GCM) 10K type strain sequencing project: providing services to taxonomists for standard genome sequencing and annotation.</title>
        <authorList>
            <consortium name="The Broad Institute Genomics Platform"/>
            <consortium name="The Broad Institute Genome Sequencing Center for Infectious Disease"/>
            <person name="Wu L."/>
            <person name="Ma J."/>
        </authorList>
    </citation>
    <scope>NUCLEOTIDE SEQUENCE [LARGE SCALE GENOMIC DNA]</scope>
    <source>
        <strain evidence="2">JCM 4816</strain>
    </source>
</reference>
<accession>A0ABW1FYE7</accession>